<dbReference type="AlphaFoldDB" id="A0AAV3P364"/>
<dbReference type="EMBL" id="BAABME010000862">
    <property type="protein sequence ID" value="GAA0146019.1"/>
    <property type="molecule type" value="Genomic_DNA"/>
</dbReference>
<accession>A0AAV3P364</accession>
<keyword evidence="2" id="KW-1185">Reference proteome</keyword>
<gene>
    <name evidence="1" type="ORF">LIER_06068</name>
</gene>
<protein>
    <submittedName>
        <fullName evidence="1">Uncharacterized protein</fullName>
    </submittedName>
</protein>
<sequence>MKSPNSYNEVFGVAPVTFITRARRAIASVLGYLRCGNKKRITTGSRRGGKRCNYLREEVRRLSADGKCPPVTQFILHTGGEAFSLVYGTEAVLPAEVGLPTYRRIGFEEESNDQWLKEYLNFVDELSLHASKLCKYYV</sequence>
<organism evidence="1 2">
    <name type="scientific">Lithospermum erythrorhizon</name>
    <name type="common">Purple gromwell</name>
    <name type="synonym">Lithospermum officinale var. erythrorhizon</name>
    <dbReference type="NCBI Taxonomy" id="34254"/>
    <lineage>
        <taxon>Eukaryota</taxon>
        <taxon>Viridiplantae</taxon>
        <taxon>Streptophyta</taxon>
        <taxon>Embryophyta</taxon>
        <taxon>Tracheophyta</taxon>
        <taxon>Spermatophyta</taxon>
        <taxon>Magnoliopsida</taxon>
        <taxon>eudicotyledons</taxon>
        <taxon>Gunneridae</taxon>
        <taxon>Pentapetalae</taxon>
        <taxon>asterids</taxon>
        <taxon>lamiids</taxon>
        <taxon>Boraginales</taxon>
        <taxon>Boraginaceae</taxon>
        <taxon>Boraginoideae</taxon>
        <taxon>Lithospermeae</taxon>
        <taxon>Lithospermum</taxon>
    </lineage>
</organism>
<proteinExistence type="predicted"/>
<evidence type="ECO:0000313" key="2">
    <source>
        <dbReference type="Proteomes" id="UP001454036"/>
    </source>
</evidence>
<evidence type="ECO:0000313" key="1">
    <source>
        <dbReference type="EMBL" id="GAA0146019.1"/>
    </source>
</evidence>
<reference evidence="1 2" key="1">
    <citation type="submission" date="2024-01" db="EMBL/GenBank/DDBJ databases">
        <title>The complete chloroplast genome sequence of Lithospermum erythrorhizon: insights into the phylogenetic relationship among Boraginaceae species and the maternal lineages of purple gromwells.</title>
        <authorList>
            <person name="Okada T."/>
            <person name="Watanabe K."/>
        </authorList>
    </citation>
    <scope>NUCLEOTIDE SEQUENCE [LARGE SCALE GENOMIC DNA]</scope>
</reference>
<name>A0AAV3P364_LITER</name>
<dbReference type="Proteomes" id="UP001454036">
    <property type="component" value="Unassembled WGS sequence"/>
</dbReference>
<comment type="caution">
    <text evidence="1">The sequence shown here is derived from an EMBL/GenBank/DDBJ whole genome shotgun (WGS) entry which is preliminary data.</text>
</comment>